<name>A0A3B0SN56_9ZZZZ</name>
<dbReference type="SMART" id="SM00382">
    <property type="entry name" value="AAA"/>
    <property type="match status" value="1"/>
</dbReference>
<dbReference type="InterPro" id="IPR003959">
    <property type="entry name" value="ATPase_AAA_core"/>
</dbReference>
<organism evidence="2">
    <name type="scientific">hydrothermal vent metagenome</name>
    <dbReference type="NCBI Taxonomy" id="652676"/>
    <lineage>
        <taxon>unclassified sequences</taxon>
        <taxon>metagenomes</taxon>
        <taxon>ecological metagenomes</taxon>
    </lineage>
</organism>
<dbReference type="SUPFAM" id="SSF52540">
    <property type="entry name" value="P-loop containing nucleoside triphosphate hydrolases"/>
    <property type="match status" value="1"/>
</dbReference>
<dbReference type="InterPro" id="IPR050764">
    <property type="entry name" value="CbbQ/NirQ/NorQ/GpvN"/>
</dbReference>
<dbReference type="InterPro" id="IPR027417">
    <property type="entry name" value="P-loop_NTPase"/>
</dbReference>
<dbReference type="PANTHER" id="PTHR42759:SF1">
    <property type="entry name" value="MAGNESIUM-CHELATASE SUBUNIT CHLD"/>
    <property type="match status" value="1"/>
</dbReference>
<dbReference type="Pfam" id="PF00004">
    <property type="entry name" value="AAA"/>
    <property type="match status" value="1"/>
</dbReference>
<accession>A0A3B0SN56</accession>
<proteinExistence type="predicted"/>
<dbReference type="GO" id="GO:0016887">
    <property type="term" value="F:ATP hydrolysis activity"/>
    <property type="evidence" value="ECO:0007669"/>
    <property type="project" value="InterPro"/>
</dbReference>
<dbReference type="PANTHER" id="PTHR42759">
    <property type="entry name" value="MOXR FAMILY PROTEIN"/>
    <property type="match status" value="1"/>
</dbReference>
<dbReference type="InterPro" id="IPR003593">
    <property type="entry name" value="AAA+_ATPase"/>
</dbReference>
<evidence type="ECO:0000259" key="1">
    <source>
        <dbReference type="SMART" id="SM00382"/>
    </source>
</evidence>
<dbReference type="AlphaFoldDB" id="A0A3B0SN56"/>
<evidence type="ECO:0000313" key="2">
    <source>
        <dbReference type="EMBL" id="VAW05860.1"/>
    </source>
</evidence>
<dbReference type="GO" id="GO:0005524">
    <property type="term" value="F:ATP binding"/>
    <property type="evidence" value="ECO:0007669"/>
    <property type="project" value="InterPro"/>
</dbReference>
<dbReference type="EMBL" id="UOEI01000444">
    <property type="protein sequence ID" value="VAW05860.1"/>
    <property type="molecule type" value="Genomic_DNA"/>
</dbReference>
<feature type="domain" description="AAA+ ATPase" evidence="1">
    <location>
        <begin position="36"/>
        <end position="198"/>
    </location>
</feature>
<dbReference type="Gene3D" id="3.40.50.300">
    <property type="entry name" value="P-loop containing nucleotide triphosphate hydrolases"/>
    <property type="match status" value="1"/>
</dbReference>
<protein>
    <submittedName>
        <fullName evidence="2">Carbon monoxide oxidation accessory protein CoxD</fullName>
    </submittedName>
</protein>
<dbReference type="CDD" id="cd00009">
    <property type="entry name" value="AAA"/>
    <property type="match status" value="1"/>
</dbReference>
<gene>
    <name evidence="2" type="ORF">MNBD_ACTINO01-978</name>
</gene>
<reference evidence="2" key="1">
    <citation type="submission" date="2018-06" db="EMBL/GenBank/DDBJ databases">
        <authorList>
            <person name="Zhirakovskaya E."/>
        </authorList>
    </citation>
    <scope>NUCLEOTIDE SEQUENCE</scope>
</reference>
<sequence>MANTWNTPGDVGTDLAAAGYLSDARIAQVVFLADRLDKPILAEGPAGVGKTALALALAEAMGRKLVRLQCYEGLDEAKALYEWDYHKQLLRLQADEGAAWGDLEGDIFSEPFLLERPLLAAIRSREPVVLLIDEVDRVEVETEALLLEVLDSFQVTIPELGTIEAASQPIVVLTSNNTRELSEALKRRCLYLYVPYPSIERERAILNARVPELPEVLADKIARTVSTIRDVPLRKAPSVSETIDWARTLLALGIEDLDDTATADTLHVLLKYRTDIEKAAKELSLDLGDDG</sequence>